<organism evidence="9 10">
    <name type="scientific">Podospora bellae-mahoneyi</name>
    <dbReference type="NCBI Taxonomy" id="2093777"/>
    <lineage>
        <taxon>Eukaryota</taxon>
        <taxon>Fungi</taxon>
        <taxon>Dikarya</taxon>
        <taxon>Ascomycota</taxon>
        <taxon>Pezizomycotina</taxon>
        <taxon>Sordariomycetes</taxon>
        <taxon>Sordariomycetidae</taxon>
        <taxon>Sordariales</taxon>
        <taxon>Podosporaceae</taxon>
        <taxon>Podospora</taxon>
    </lineage>
</organism>
<dbReference type="EMBL" id="JAFFGZ010000004">
    <property type="protein sequence ID" value="KAK4645665.1"/>
    <property type="molecule type" value="Genomic_DNA"/>
</dbReference>
<evidence type="ECO:0000256" key="6">
    <source>
        <dbReference type="SAM" id="Phobius"/>
    </source>
</evidence>
<feature type="transmembrane region" description="Helical" evidence="6">
    <location>
        <begin position="325"/>
        <end position="343"/>
    </location>
</feature>
<feature type="domain" description="DUF3955" evidence="8">
    <location>
        <begin position="108"/>
        <end position="162"/>
    </location>
</feature>
<evidence type="ECO:0000256" key="1">
    <source>
        <dbReference type="ARBA" id="ARBA00004141"/>
    </source>
</evidence>
<feature type="transmembrane region" description="Helical" evidence="6">
    <location>
        <begin position="446"/>
        <end position="464"/>
    </location>
</feature>
<dbReference type="Pfam" id="PF13127">
    <property type="entry name" value="DUF3955"/>
    <property type="match status" value="1"/>
</dbReference>
<feature type="transmembrane region" description="Helical" evidence="6">
    <location>
        <begin position="109"/>
        <end position="132"/>
    </location>
</feature>
<feature type="transmembrane region" description="Helical" evidence="6">
    <location>
        <begin position="225"/>
        <end position="243"/>
    </location>
</feature>
<gene>
    <name evidence="9" type="ORF">QC761_203490</name>
</gene>
<feature type="transmembrane region" description="Helical" evidence="6">
    <location>
        <begin position="144"/>
        <end position="164"/>
    </location>
</feature>
<dbReference type="Pfam" id="PF00892">
    <property type="entry name" value="EamA"/>
    <property type="match status" value="1"/>
</dbReference>
<dbReference type="Proteomes" id="UP001322138">
    <property type="component" value="Unassembled WGS sequence"/>
</dbReference>
<feature type="transmembrane region" description="Helical" evidence="6">
    <location>
        <begin position="419"/>
        <end position="440"/>
    </location>
</feature>
<comment type="caution">
    <text evidence="9">The sequence shown here is derived from an EMBL/GenBank/DDBJ whole genome shotgun (WGS) entry which is preliminary data.</text>
</comment>
<evidence type="ECO:0000256" key="2">
    <source>
        <dbReference type="ARBA" id="ARBA00022692"/>
    </source>
</evidence>
<evidence type="ECO:0000259" key="8">
    <source>
        <dbReference type="Pfam" id="PF13127"/>
    </source>
</evidence>
<dbReference type="SUPFAM" id="SSF103481">
    <property type="entry name" value="Multidrug resistance efflux transporter EmrE"/>
    <property type="match status" value="1"/>
</dbReference>
<comment type="subcellular location">
    <subcellularLocation>
        <location evidence="1">Membrane</location>
        <topology evidence="1">Multi-pass membrane protein</topology>
    </subcellularLocation>
</comment>
<evidence type="ECO:0000313" key="10">
    <source>
        <dbReference type="Proteomes" id="UP001322138"/>
    </source>
</evidence>
<sequence length="481" mass="53331">MRIHKTMAPPEPLLPATLAPPDHHHHTHHRPSGDFGRSNKHDTTDDDEEDDISPRSSSSDRRRSQHYGARVMLGGMSADHSPASAGRLSPHTEQPQKSRLLGGVARKTLGICLLLVVVFFWTVSNFLASYIFSDGTYSKPFFLVYVNTSMFAISLVPMTGKYIIQNGWRTTLSQARELRKGRSAPLLRNDRDEEDEERLLVVEDEGSLEAHDLPPREEKLSLAETAWLSLEFCMLWFLANYFASACLEYTSVGSVTILTSTSSIWTLILGALKGVEGFTVRKLVGVLASLVGVILISSVDLSGANDDGRGSFPHKSTWEIAVGDSMALFSAVVYGIYVTVMKLRVGNEERVNMGLFFGLVGLFNVVFLWPGFLILHFTGLEPFEWPPTGTVWAIIMLNSVASFFSDIIWAYAMLLTTPLIVTVGLSLNIPVSLVGEMIQYSQYSSWLYWVGAGIVVLSFVFVTHESQEGREGDKEQERTGV</sequence>
<evidence type="ECO:0000313" key="9">
    <source>
        <dbReference type="EMBL" id="KAK4645665.1"/>
    </source>
</evidence>
<name>A0ABR0FRR6_9PEZI</name>
<dbReference type="InterPro" id="IPR037185">
    <property type="entry name" value="EmrE-like"/>
</dbReference>
<proteinExistence type="predicted"/>
<dbReference type="PANTHER" id="PTHR23051">
    <property type="entry name" value="SOLUTE CARRIER FAMILY 35, MEMBER F5"/>
    <property type="match status" value="1"/>
</dbReference>
<keyword evidence="2 6" id="KW-0812">Transmembrane</keyword>
<accession>A0ABR0FRR6</accession>
<evidence type="ECO:0000256" key="5">
    <source>
        <dbReference type="SAM" id="MobiDB-lite"/>
    </source>
</evidence>
<feature type="region of interest" description="Disordered" evidence="5">
    <location>
        <begin position="1"/>
        <end position="65"/>
    </location>
</feature>
<dbReference type="InterPro" id="IPR025016">
    <property type="entry name" value="DUF3955"/>
</dbReference>
<keyword evidence="10" id="KW-1185">Reference proteome</keyword>
<feature type="transmembrane region" description="Helical" evidence="6">
    <location>
        <begin position="389"/>
        <end position="412"/>
    </location>
</feature>
<dbReference type="InterPro" id="IPR000620">
    <property type="entry name" value="EamA_dom"/>
</dbReference>
<evidence type="ECO:0008006" key="11">
    <source>
        <dbReference type="Google" id="ProtNLM"/>
    </source>
</evidence>
<dbReference type="RefSeq" id="XP_062734641.1">
    <property type="nucleotide sequence ID" value="XM_062876080.1"/>
</dbReference>
<keyword evidence="4 6" id="KW-0472">Membrane</keyword>
<dbReference type="PANTHER" id="PTHR23051:SF0">
    <property type="entry name" value="SOLUTE CARRIER FAMILY 35 MEMBER F5"/>
    <property type="match status" value="1"/>
</dbReference>
<feature type="transmembrane region" description="Helical" evidence="6">
    <location>
        <begin position="355"/>
        <end position="377"/>
    </location>
</feature>
<protein>
    <recommendedName>
        <fullName evidence="11">EamA domain-containing protein</fullName>
    </recommendedName>
</protein>
<evidence type="ECO:0000259" key="7">
    <source>
        <dbReference type="Pfam" id="PF00892"/>
    </source>
</evidence>
<feature type="transmembrane region" description="Helical" evidence="6">
    <location>
        <begin position="284"/>
        <end position="305"/>
    </location>
</feature>
<dbReference type="GeneID" id="87895562"/>
<keyword evidence="3 6" id="KW-1133">Transmembrane helix</keyword>
<evidence type="ECO:0000256" key="3">
    <source>
        <dbReference type="ARBA" id="ARBA00022989"/>
    </source>
</evidence>
<evidence type="ECO:0000256" key="4">
    <source>
        <dbReference type="ARBA" id="ARBA00023136"/>
    </source>
</evidence>
<feature type="domain" description="EamA" evidence="7">
    <location>
        <begin position="236"/>
        <end position="297"/>
    </location>
</feature>
<reference evidence="9 10" key="1">
    <citation type="journal article" date="2023" name="bioRxiv">
        <title>High-quality genome assemblies of four members of thePodospora anserinaspecies complex.</title>
        <authorList>
            <person name="Ament-Velasquez S.L."/>
            <person name="Vogan A.A."/>
            <person name="Wallerman O."/>
            <person name="Hartmann F."/>
            <person name="Gautier V."/>
            <person name="Silar P."/>
            <person name="Giraud T."/>
            <person name="Johannesson H."/>
        </authorList>
    </citation>
    <scope>NUCLEOTIDE SEQUENCE [LARGE SCALE GENOMIC DNA]</scope>
    <source>
        <strain evidence="9 10">CBS 112042</strain>
    </source>
</reference>
<feature type="transmembrane region" description="Helical" evidence="6">
    <location>
        <begin position="249"/>
        <end position="272"/>
    </location>
</feature>